<comment type="caution">
    <text evidence="1">The sequence shown here is derived from an EMBL/GenBank/DDBJ whole genome shotgun (WGS) entry which is preliminary data.</text>
</comment>
<gene>
    <name evidence="1" type="ORF">LCGC14_2282050</name>
</gene>
<evidence type="ECO:0000313" key="1">
    <source>
        <dbReference type="EMBL" id="KKL52779.1"/>
    </source>
</evidence>
<dbReference type="AlphaFoldDB" id="A0A0F9CUF2"/>
<sequence length="63" mass="7121">MVLSREKLNDLHDHGRLVESVCNNAYSCYLLGKPQTSEDLVRSVEDLLENTRTIVQELLAPPP</sequence>
<accession>A0A0F9CUF2</accession>
<proteinExistence type="predicted"/>
<organism evidence="1">
    <name type="scientific">marine sediment metagenome</name>
    <dbReference type="NCBI Taxonomy" id="412755"/>
    <lineage>
        <taxon>unclassified sequences</taxon>
        <taxon>metagenomes</taxon>
        <taxon>ecological metagenomes</taxon>
    </lineage>
</organism>
<dbReference type="EMBL" id="LAZR01031772">
    <property type="protein sequence ID" value="KKL52779.1"/>
    <property type="molecule type" value="Genomic_DNA"/>
</dbReference>
<reference evidence="1" key="1">
    <citation type="journal article" date="2015" name="Nature">
        <title>Complex archaea that bridge the gap between prokaryotes and eukaryotes.</title>
        <authorList>
            <person name="Spang A."/>
            <person name="Saw J.H."/>
            <person name="Jorgensen S.L."/>
            <person name="Zaremba-Niedzwiedzka K."/>
            <person name="Martijn J."/>
            <person name="Lind A.E."/>
            <person name="van Eijk R."/>
            <person name="Schleper C."/>
            <person name="Guy L."/>
            <person name="Ettema T.J."/>
        </authorList>
    </citation>
    <scope>NUCLEOTIDE SEQUENCE</scope>
</reference>
<protein>
    <submittedName>
        <fullName evidence="1">Uncharacterized protein</fullName>
    </submittedName>
</protein>
<name>A0A0F9CUF2_9ZZZZ</name>